<proteinExistence type="predicted"/>
<protein>
    <submittedName>
        <fullName evidence="1">ISAzo13 family transposase</fullName>
    </submittedName>
</protein>
<organism evidence="1 2">
    <name type="scientific">Candidatus Methanogaster sp</name>
    <dbReference type="NCBI Taxonomy" id="3386292"/>
    <lineage>
        <taxon>Archaea</taxon>
        <taxon>Methanobacteriati</taxon>
        <taxon>Methanobacteriota</taxon>
        <taxon>Stenosarchaea group</taxon>
        <taxon>Methanomicrobia</taxon>
        <taxon>Methanosarcinales</taxon>
        <taxon>ANME-2 cluster</taxon>
        <taxon>Candidatus Methanogasteraceae</taxon>
        <taxon>Candidatus Methanogaster</taxon>
    </lineage>
</organism>
<evidence type="ECO:0000313" key="1">
    <source>
        <dbReference type="EMBL" id="PXF61151.1"/>
    </source>
</evidence>
<dbReference type="EMBL" id="PQXF01000008">
    <property type="protein sequence ID" value="PXF61151.1"/>
    <property type="molecule type" value="Genomic_DNA"/>
</dbReference>
<gene>
    <name evidence="1" type="ORF">C4B59_06230</name>
</gene>
<reference evidence="1" key="1">
    <citation type="submission" date="2018-01" db="EMBL/GenBank/DDBJ databases">
        <authorList>
            <person name="Krukenberg V."/>
        </authorList>
    </citation>
    <scope>NUCLEOTIDE SEQUENCE</scope>
    <source>
        <strain evidence="1">E20ANME2</strain>
    </source>
</reference>
<feature type="non-terminal residue" evidence="1">
    <location>
        <position position="1"/>
    </location>
</feature>
<dbReference type="Proteomes" id="UP000248329">
    <property type="component" value="Unassembled WGS sequence"/>
</dbReference>
<sequence>VEVNVYDFASLGVGKAIPYGIYDVNRNKGMVNVGTSYDTSEFAVESIRQWWIMFGKDRYPDAGGLLICADGGGSNGSRRRGWKFYLQELSDQIGIPITVCHYPPGTSKWNKIEHCMFSFISMNWRGQPLVSYETVIKLIGGTTTNKGLSVAARIDEREYEKGIKFSDDDMAQPQLQPHSLHPKWNYSILSRDSGVRGRG</sequence>
<accession>A0AC61L440</accession>
<name>A0AC61L440_9EURY</name>
<comment type="caution">
    <text evidence="1">The sequence shown here is derived from an EMBL/GenBank/DDBJ whole genome shotgun (WGS) entry which is preliminary data.</text>
</comment>
<evidence type="ECO:0000313" key="2">
    <source>
        <dbReference type="Proteomes" id="UP000248329"/>
    </source>
</evidence>